<sequence>MVTNFDLTEEQQAVRDTVRRFARERIAPIAAERDRTGEFPRETIQELAEMGILGIGFPEEDGGSGGDTLSYILAVEELSRVDGSHGITLAAHCSLGVWPIHAFGTPEQKARYMPKLCSGEYLSSFGLTEPDAGSDAGGTRTTAVLDGDEWVLNGAKQFITNASYSGVLVITAKTERTASGSRGISAFLVETDAPGFELGKKEDKLGLRASDTRALSFQDCRIPKDALLGELHRGFPLFMKTLDGGRISIAALALGIGQSALDAAVPYSMQRRQFGQPICEFEMIQSHLAEMQTEITAARHLTYHAARLKDAGRRHTLESAMAKYYAATVTMKATTLAIQILGGYGYTKDYPVERYFRDAKLCEIGEGTSEIQKIVIARELVKLYA</sequence>
<dbReference type="SUPFAM" id="SSF56645">
    <property type="entry name" value="Acyl-CoA dehydrogenase NM domain-like"/>
    <property type="match status" value="1"/>
</dbReference>
<dbReference type="PANTHER" id="PTHR43884:SF12">
    <property type="entry name" value="ISOVALERYL-COA DEHYDROGENASE, MITOCHONDRIAL-RELATED"/>
    <property type="match status" value="1"/>
</dbReference>
<evidence type="ECO:0000256" key="5">
    <source>
        <dbReference type="ARBA" id="ARBA00023002"/>
    </source>
</evidence>
<keyword evidence="3 6" id="KW-0285">Flavoprotein</keyword>
<dbReference type="GO" id="GO:0050660">
    <property type="term" value="F:flavin adenine dinucleotide binding"/>
    <property type="evidence" value="ECO:0007669"/>
    <property type="project" value="InterPro"/>
</dbReference>
<dbReference type="GO" id="GO:0003995">
    <property type="term" value="F:acyl-CoA dehydrogenase activity"/>
    <property type="evidence" value="ECO:0007669"/>
    <property type="project" value="InterPro"/>
</dbReference>
<evidence type="ECO:0000256" key="6">
    <source>
        <dbReference type="RuleBase" id="RU362125"/>
    </source>
</evidence>
<dbReference type="Gene3D" id="1.20.140.10">
    <property type="entry name" value="Butyryl-CoA Dehydrogenase, subunit A, domain 3"/>
    <property type="match status" value="1"/>
</dbReference>
<protein>
    <submittedName>
        <fullName evidence="10">Acyl-CoA dehydrogenase family protein</fullName>
    </submittedName>
</protein>
<evidence type="ECO:0000256" key="1">
    <source>
        <dbReference type="ARBA" id="ARBA00001974"/>
    </source>
</evidence>
<organism evidence="10 11">
    <name type="scientific">Eiseniibacteriota bacterium</name>
    <dbReference type="NCBI Taxonomy" id="2212470"/>
    <lineage>
        <taxon>Bacteria</taxon>
        <taxon>Candidatus Eiseniibacteriota</taxon>
    </lineage>
</organism>
<evidence type="ECO:0000256" key="3">
    <source>
        <dbReference type="ARBA" id="ARBA00022630"/>
    </source>
</evidence>
<evidence type="ECO:0000313" key="11">
    <source>
        <dbReference type="Proteomes" id="UP000748308"/>
    </source>
</evidence>
<name>A0A938BNB3_UNCEI</name>
<reference evidence="10" key="1">
    <citation type="submission" date="2019-03" db="EMBL/GenBank/DDBJ databases">
        <title>Lake Tanganyika Metagenome-Assembled Genomes (MAGs).</title>
        <authorList>
            <person name="Tran P."/>
        </authorList>
    </citation>
    <scope>NUCLEOTIDE SEQUENCE</scope>
    <source>
        <strain evidence="10">M_DeepCast_400m_m2_100</strain>
    </source>
</reference>
<keyword evidence="4 6" id="KW-0274">FAD</keyword>
<dbReference type="AlphaFoldDB" id="A0A938BNB3"/>
<dbReference type="PROSITE" id="PS00073">
    <property type="entry name" value="ACYL_COA_DH_2"/>
    <property type="match status" value="1"/>
</dbReference>
<accession>A0A938BNB3</accession>
<dbReference type="FunFam" id="2.40.110.10:FF:000009">
    <property type="entry name" value="Acyl-CoA dehydrogenase"/>
    <property type="match status" value="1"/>
</dbReference>
<dbReference type="PIRSF" id="PIRSF016578">
    <property type="entry name" value="HsaA"/>
    <property type="match status" value="1"/>
</dbReference>
<dbReference type="Pfam" id="PF02771">
    <property type="entry name" value="Acyl-CoA_dh_N"/>
    <property type="match status" value="1"/>
</dbReference>
<evidence type="ECO:0000259" key="7">
    <source>
        <dbReference type="Pfam" id="PF00441"/>
    </source>
</evidence>
<evidence type="ECO:0000313" key="10">
    <source>
        <dbReference type="EMBL" id="MBM3317043.1"/>
    </source>
</evidence>
<dbReference type="InterPro" id="IPR046373">
    <property type="entry name" value="Acyl-CoA_Oxase/DH_mid-dom_sf"/>
</dbReference>
<dbReference type="PROSITE" id="PS00072">
    <property type="entry name" value="ACYL_COA_DH_1"/>
    <property type="match status" value="1"/>
</dbReference>
<dbReference type="SUPFAM" id="SSF47203">
    <property type="entry name" value="Acyl-CoA dehydrogenase C-terminal domain-like"/>
    <property type="match status" value="1"/>
</dbReference>
<feature type="domain" description="Acyl-CoA dehydrogenase/oxidase N-terminal" evidence="9">
    <location>
        <begin position="8"/>
        <end position="120"/>
    </location>
</feature>
<feature type="domain" description="Acyl-CoA dehydrogenase/oxidase C-terminal" evidence="7">
    <location>
        <begin position="233"/>
        <end position="380"/>
    </location>
</feature>
<comment type="similarity">
    <text evidence="2 6">Belongs to the acyl-CoA dehydrogenase family.</text>
</comment>
<feature type="domain" description="Acyl-CoA oxidase/dehydrogenase middle" evidence="8">
    <location>
        <begin position="124"/>
        <end position="220"/>
    </location>
</feature>
<gene>
    <name evidence="10" type="ORF">FJY75_04240</name>
</gene>
<dbReference type="Gene3D" id="1.10.540.10">
    <property type="entry name" value="Acyl-CoA dehydrogenase/oxidase, N-terminal domain"/>
    <property type="match status" value="1"/>
</dbReference>
<evidence type="ECO:0000256" key="2">
    <source>
        <dbReference type="ARBA" id="ARBA00009347"/>
    </source>
</evidence>
<dbReference type="InterPro" id="IPR037069">
    <property type="entry name" value="AcylCoA_DH/ox_N_sf"/>
</dbReference>
<keyword evidence="5 6" id="KW-0560">Oxidoreductase</keyword>
<dbReference type="PANTHER" id="PTHR43884">
    <property type="entry name" value="ACYL-COA DEHYDROGENASE"/>
    <property type="match status" value="1"/>
</dbReference>
<dbReference type="InterPro" id="IPR006089">
    <property type="entry name" value="Acyl-CoA_DH_CS"/>
</dbReference>
<evidence type="ECO:0000259" key="8">
    <source>
        <dbReference type="Pfam" id="PF02770"/>
    </source>
</evidence>
<comment type="cofactor">
    <cofactor evidence="1 6">
        <name>FAD</name>
        <dbReference type="ChEBI" id="CHEBI:57692"/>
    </cofactor>
</comment>
<dbReference type="Pfam" id="PF00441">
    <property type="entry name" value="Acyl-CoA_dh_1"/>
    <property type="match status" value="1"/>
</dbReference>
<comment type="caution">
    <text evidence="10">The sequence shown here is derived from an EMBL/GenBank/DDBJ whole genome shotgun (WGS) entry which is preliminary data.</text>
</comment>
<dbReference type="InterPro" id="IPR006091">
    <property type="entry name" value="Acyl-CoA_Oxase/DH_mid-dom"/>
</dbReference>
<evidence type="ECO:0000259" key="9">
    <source>
        <dbReference type="Pfam" id="PF02771"/>
    </source>
</evidence>
<dbReference type="InterPro" id="IPR013786">
    <property type="entry name" value="AcylCoA_DH/ox_N"/>
</dbReference>
<dbReference type="InterPro" id="IPR036250">
    <property type="entry name" value="AcylCo_DH-like_C"/>
</dbReference>
<dbReference type="EMBL" id="VGIY01000069">
    <property type="protein sequence ID" value="MBM3317043.1"/>
    <property type="molecule type" value="Genomic_DNA"/>
</dbReference>
<dbReference type="FunFam" id="1.20.140.10:FF:000004">
    <property type="entry name" value="Acyl-CoA dehydrogenase FadE25"/>
    <property type="match status" value="1"/>
</dbReference>
<dbReference type="Gene3D" id="2.40.110.10">
    <property type="entry name" value="Butyryl-CoA Dehydrogenase, subunit A, domain 2"/>
    <property type="match status" value="1"/>
</dbReference>
<dbReference type="Pfam" id="PF02770">
    <property type="entry name" value="Acyl-CoA_dh_M"/>
    <property type="match status" value="1"/>
</dbReference>
<dbReference type="InterPro" id="IPR009075">
    <property type="entry name" value="AcylCo_DH/oxidase_C"/>
</dbReference>
<evidence type="ECO:0000256" key="4">
    <source>
        <dbReference type="ARBA" id="ARBA00022827"/>
    </source>
</evidence>
<dbReference type="FunFam" id="1.10.540.10:FF:000002">
    <property type="entry name" value="Acyl-CoA dehydrogenase FadE19"/>
    <property type="match status" value="1"/>
</dbReference>
<dbReference type="Proteomes" id="UP000748308">
    <property type="component" value="Unassembled WGS sequence"/>
</dbReference>
<dbReference type="InterPro" id="IPR009100">
    <property type="entry name" value="AcylCoA_DH/oxidase_NM_dom_sf"/>
</dbReference>
<proteinExistence type="inferred from homology"/>